<dbReference type="KEGG" id="nkf:Nkreftii_003809"/>
<dbReference type="InterPro" id="IPR011037">
    <property type="entry name" value="Pyrv_Knase-like_insert_dom_sf"/>
</dbReference>
<dbReference type="Pfam" id="PF03473">
    <property type="entry name" value="MOSC"/>
    <property type="match status" value="1"/>
</dbReference>
<feature type="domain" description="MOSC" evidence="1">
    <location>
        <begin position="16"/>
        <end position="211"/>
    </location>
</feature>
<dbReference type="GO" id="GO:0003824">
    <property type="term" value="F:catalytic activity"/>
    <property type="evidence" value="ECO:0007669"/>
    <property type="project" value="InterPro"/>
</dbReference>
<dbReference type="InterPro" id="IPR005302">
    <property type="entry name" value="MoCF_Sase_C"/>
</dbReference>
<dbReference type="Proteomes" id="UP000593737">
    <property type="component" value="Chromosome"/>
</dbReference>
<gene>
    <name evidence="2" type="ORF">Nkreftii_003809</name>
</gene>
<name>A0A7S8FHH4_9BACT</name>
<evidence type="ECO:0000313" key="3">
    <source>
        <dbReference type="Proteomes" id="UP000593737"/>
    </source>
</evidence>
<dbReference type="Pfam" id="PF03476">
    <property type="entry name" value="MOSC_N"/>
    <property type="match status" value="1"/>
</dbReference>
<evidence type="ECO:0000313" key="2">
    <source>
        <dbReference type="EMBL" id="QPD06035.1"/>
    </source>
</evidence>
<dbReference type="AlphaFoldDB" id="A0A7S8FHH4"/>
<dbReference type="PROSITE" id="PS51340">
    <property type="entry name" value="MOSC"/>
    <property type="match status" value="1"/>
</dbReference>
<accession>A0A7S8FHH4</accession>
<reference evidence="2 3" key="1">
    <citation type="journal article" date="2020" name="ISME J.">
        <title>Enrichment and physiological characterization of a novel comammox Nitrospira indicates ammonium inhibition of complete nitrification.</title>
        <authorList>
            <person name="Sakoula D."/>
            <person name="Koch H."/>
            <person name="Frank J."/>
            <person name="Jetten M.S.M."/>
            <person name="van Kessel M.A.H.J."/>
            <person name="Lucker S."/>
        </authorList>
    </citation>
    <scope>NUCLEOTIDE SEQUENCE [LARGE SCALE GENOMIC DNA]</scope>
    <source>
        <strain evidence="2">Comreactor17</strain>
    </source>
</reference>
<evidence type="ECO:0000259" key="1">
    <source>
        <dbReference type="PROSITE" id="PS51340"/>
    </source>
</evidence>
<sequence length="221" mass="24363">MKVAQIWRYPVKSMAGEQIDHARIGPLGIEGDRVVHMEDEDGHVITSRTYHRLLGHHATLNESGEPVVDGLLWSDPKVRTDVEDIVGPGAKLVRDESSDRFDVLPLLVATDGAIAAFGRDGRRLRPNLVIGGVEGLAERSWPGQCLHIGEVIIGIQDLRGRCIMTTFDPDTLKQDRQVLTDIVRRFGGTLALNCFVIRGGAIRVGDSVELTRHHECETVHA</sequence>
<protein>
    <recommendedName>
        <fullName evidence="1">MOSC domain-containing protein</fullName>
    </recommendedName>
</protein>
<dbReference type="GO" id="GO:0030170">
    <property type="term" value="F:pyridoxal phosphate binding"/>
    <property type="evidence" value="ECO:0007669"/>
    <property type="project" value="InterPro"/>
</dbReference>
<organism evidence="2 3">
    <name type="scientific">Candidatus Nitrospira kreftii</name>
    <dbReference type="NCBI Taxonomy" id="2652173"/>
    <lineage>
        <taxon>Bacteria</taxon>
        <taxon>Pseudomonadati</taxon>
        <taxon>Nitrospirota</taxon>
        <taxon>Nitrospiria</taxon>
        <taxon>Nitrospirales</taxon>
        <taxon>Nitrospiraceae</taxon>
        <taxon>Nitrospira</taxon>
    </lineage>
</organism>
<proteinExistence type="predicted"/>
<dbReference type="Gene3D" id="2.40.33.20">
    <property type="entry name" value="PK beta-barrel domain-like"/>
    <property type="match status" value="1"/>
</dbReference>
<dbReference type="EMBL" id="CP047423">
    <property type="protein sequence ID" value="QPD06035.1"/>
    <property type="molecule type" value="Genomic_DNA"/>
</dbReference>
<dbReference type="SUPFAM" id="SSF50800">
    <property type="entry name" value="PK beta-barrel domain-like"/>
    <property type="match status" value="1"/>
</dbReference>
<dbReference type="GO" id="GO:0030151">
    <property type="term" value="F:molybdenum ion binding"/>
    <property type="evidence" value="ECO:0007669"/>
    <property type="project" value="InterPro"/>
</dbReference>
<dbReference type="InterPro" id="IPR005303">
    <property type="entry name" value="MOCOS_middle"/>
</dbReference>